<evidence type="ECO:0000256" key="1">
    <source>
        <dbReference type="PROSITE-ProRule" id="PRU00042"/>
    </source>
</evidence>
<keyword evidence="1" id="KW-0479">Metal-binding</keyword>
<dbReference type="InterPro" id="IPR036236">
    <property type="entry name" value="Znf_C2H2_sf"/>
</dbReference>
<accession>A0A0C3BKX4</accession>
<protein>
    <recommendedName>
        <fullName evidence="2">C2H2-type domain-containing protein</fullName>
    </recommendedName>
</protein>
<sequence>MMPDEYPGQASCPTSVAQTPPFCLSYIPNNNNIDLVEDPGPIHADTVSNLELEAVVGPFDALLDGSEEVFQEMLRYFEYLETFSPTLFGIISDAAQELAIGADAQYMSYPSSLANSESTEALSSSSVTQDSQDLEVFVNGRVMYKCGQCGKLHDRKGRLIACTNSHSGRKPFHCLGSCGRRTCKKTYASEELLNRHCVPSSDRRRECIRCTKVLKQNLSRHKKSCSPASQT</sequence>
<evidence type="ECO:0000313" key="4">
    <source>
        <dbReference type="Proteomes" id="UP000054097"/>
    </source>
</evidence>
<proteinExistence type="predicted"/>
<dbReference type="GO" id="GO:0008270">
    <property type="term" value="F:zinc ion binding"/>
    <property type="evidence" value="ECO:0007669"/>
    <property type="project" value="UniProtKB-KW"/>
</dbReference>
<keyword evidence="1" id="KW-0862">Zinc</keyword>
<name>A0A0C3BKX4_SERVB</name>
<dbReference type="SUPFAM" id="SSF57667">
    <property type="entry name" value="beta-beta-alpha zinc fingers"/>
    <property type="match status" value="1"/>
</dbReference>
<dbReference type="HOGENOM" id="CLU_104752_0_0_1"/>
<dbReference type="PROSITE" id="PS50157">
    <property type="entry name" value="ZINC_FINGER_C2H2_2"/>
    <property type="match status" value="1"/>
</dbReference>
<evidence type="ECO:0000259" key="2">
    <source>
        <dbReference type="PROSITE" id="PS50157"/>
    </source>
</evidence>
<dbReference type="AlphaFoldDB" id="A0A0C3BKX4"/>
<dbReference type="OrthoDB" id="3437960at2759"/>
<reference evidence="4" key="2">
    <citation type="submission" date="2015-01" db="EMBL/GenBank/DDBJ databases">
        <title>Evolutionary Origins and Diversification of the Mycorrhizal Mutualists.</title>
        <authorList>
            <consortium name="DOE Joint Genome Institute"/>
            <consortium name="Mycorrhizal Genomics Consortium"/>
            <person name="Kohler A."/>
            <person name="Kuo A."/>
            <person name="Nagy L.G."/>
            <person name="Floudas D."/>
            <person name="Copeland A."/>
            <person name="Barry K.W."/>
            <person name="Cichocki N."/>
            <person name="Veneault-Fourrey C."/>
            <person name="LaButti K."/>
            <person name="Lindquist E.A."/>
            <person name="Lipzen A."/>
            <person name="Lundell T."/>
            <person name="Morin E."/>
            <person name="Murat C."/>
            <person name="Riley R."/>
            <person name="Ohm R."/>
            <person name="Sun H."/>
            <person name="Tunlid A."/>
            <person name="Henrissat B."/>
            <person name="Grigoriev I.V."/>
            <person name="Hibbett D.S."/>
            <person name="Martin F."/>
        </authorList>
    </citation>
    <scope>NUCLEOTIDE SEQUENCE [LARGE SCALE GENOMIC DNA]</scope>
    <source>
        <strain evidence="4">MAFF 305830</strain>
    </source>
</reference>
<organism evidence="3 4">
    <name type="scientific">Serendipita vermifera MAFF 305830</name>
    <dbReference type="NCBI Taxonomy" id="933852"/>
    <lineage>
        <taxon>Eukaryota</taxon>
        <taxon>Fungi</taxon>
        <taxon>Dikarya</taxon>
        <taxon>Basidiomycota</taxon>
        <taxon>Agaricomycotina</taxon>
        <taxon>Agaricomycetes</taxon>
        <taxon>Sebacinales</taxon>
        <taxon>Serendipitaceae</taxon>
        <taxon>Serendipita</taxon>
    </lineage>
</organism>
<dbReference type="Proteomes" id="UP000054097">
    <property type="component" value="Unassembled WGS sequence"/>
</dbReference>
<dbReference type="STRING" id="933852.A0A0C3BKX4"/>
<keyword evidence="4" id="KW-1185">Reference proteome</keyword>
<dbReference type="EMBL" id="KN824279">
    <property type="protein sequence ID" value="KIM32704.1"/>
    <property type="molecule type" value="Genomic_DNA"/>
</dbReference>
<evidence type="ECO:0000313" key="3">
    <source>
        <dbReference type="EMBL" id="KIM32704.1"/>
    </source>
</evidence>
<dbReference type="Gene3D" id="3.30.160.60">
    <property type="entry name" value="Classic Zinc Finger"/>
    <property type="match status" value="1"/>
</dbReference>
<gene>
    <name evidence="3" type="ORF">M408DRAFT_185517</name>
</gene>
<dbReference type="InterPro" id="IPR013087">
    <property type="entry name" value="Znf_C2H2_type"/>
</dbReference>
<feature type="domain" description="C2H2-type" evidence="2">
    <location>
        <begin position="144"/>
        <end position="171"/>
    </location>
</feature>
<keyword evidence="1" id="KW-0863">Zinc-finger</keyword>
<reference evidence="3 4" key="1">
    <citation type="submission" date="2014-04" db="EMBL/GenBank/DDBJ databases">
        <authorList>
            <consortium name="DOE Joint Genome Institute"/>
            <person name="Kuo A."/>
            <person name="Zuccaro A."/>
            <person name="Kohler A."/>
            <person name="Nagy L.G."/>
            <person name="Floudas D."/>
            <person name="Copeland A."/>
            <person name="Barry K.W."/>
            <person name="Cichocki N."/>
            <person name="Veneault-Fourrey C."/>
            <person name="LaButti K."/>
            <person name="Lindquist E.A."/>
            <person name="Lipzen A."/>
            <person name="Lundell T."/>
            <person name="Morin E."/>
            <person name="Murat C."/>
            <person name="Sun H."/>
            <person name="Tunlid A."/>
            <person name="Henrissat B."/>
            <person name="Grigoriev I.V."/>
            <person name="Hibbett D.S."/>
            <person name="Martin F."/>
            <person name="Nordberg H.P."/>
            <person name="Cantor M.N."/>
            <person name="Hua S.X."/>
        </authorList>
    </citation>
    <scope>NUCLEOTIDE SEQUENCE [LARGE SCALE GENOMIC DNA]</scope>
    <source>
        <strain evidence="3 4">MAFF 305830</strain>
    </source>
</reference>